<keyword evidence="1" id="KW-0378">Hydrolase</keyword>
<dbReference type="SUPFAM" id="SSF56784">
    <property type="entry name" value="HAD-like"/>
    <property type="match status" value="1"/>
</dbReference>
<organism evidence="1 2">
    <name type="scientific">Fundicoccus culcitae</name>
    <dbReference type="NCBI Taxonomy" id="2969821"/>
    <lineage>
        <taxon>Bacteria</taxon>
        <taxon>Bacillati</taxon>
        <taxon>Bacillota</taxon>
        <taxon>Bacilli</taxon>
        <taxon>Lactobacillales</taxon>
        <taxon>Aerococcaceae</taxon>
        <taxon>Fundicoccus</taxon>
    </lineage>
</organism>
<dbReference type="PANTHER" id="PTHR10000:SF53">
    <property type="entry name" value="5-AMINO-6-(5-PHOSPHO-D-RIBITYLAMINO)URACIL PHOSPHATASE YBJI-RELATED"/>
    <property type="match status" value="1"/>
</dbReference>
<dbReference type="SFLD" id="SFLDS00003">
    <property type="entry name" value="Haloacid_Dehalogenase"/>
    <property type="match status" value="1"/>
</dbReference>
<dbReference type="PANTHER" id="PTHR10000">
    <property type="entry name" value="PHOSPHOSERINE PHOSPHATASE"/>
    <property type="match status" value="1"/>
</dbReference>
<sequence>MKMFVSDLDGTLLNGFHSLDSRILKSIDLALNNNDRFVVATGRTYQESAIMLDLQERPIFFINNNGALITNSQGKILFEQQIPSEIIEDLLTQFPELAFDFITKDENYINVTKEQYMGSFHSVTGIRRFIAKNLGKKVINQFLAARKFDQTNETILAQSIIKVNCRMTDPQLTTKFNDYLAQLPMIENHPFAPGVYELTYKGVSKGNAVEKLRQQWQIDTEKVYVFGDGGNDIDMLAKYQNSYATRNGSEEAKAAANYTIGYNWNYAVPREIEKIIRRSSLSE</sequence>
<gene>
    <name evidence="1" type="ORF">NRE15_07085</name>
</gene>
<dbReference type="Gene3D" id="3.40.50.1000">
    <property type="entry name" value="HAD superfamily/HAD-like"/>
    <property type="match status" value="1"/>
</dbReference>
<dbReference type="Proteomes" id="UP001315967">
    <property type="component" value="Chromosome"/>
</dbReference>
<evidence type="ECO:0000313" key="2">
    <source>
        <dbReference type="Proteomes" id="UP001315967"/>
    </source>
</evidence>
<dbReference type="GO" id="GO:0016787">
    <property type="term" value="F:hydrolase activity"/>
    <property type="evidence" value="ECO:0007669"/>
    <property type="project" value="UniProtKB-KW"/>
</dbReference>
<dbReference type="SFLD" id="SFLDG01140">
    <property type="entry name" value="C2.B:_Phosphomannomutase_and_P"/>
    <property type="match status" value="1"/>
</dbReference>
<keyword evidence="2" id="KW-1185">Reference proteome</keyword>
<dbReference type="NCBIfam" id="TIGR00099">
    <property type="entry name" value="Cof-subfamily"/>
    <property type="match status" value="1"/>
</dbReference>
<evidence type="ECO:0000313" key="1">
    <source>
        <dbReference type="EMBL" id="UUX35401.1"/>
    </source>
</evidence>
<proteinExistence type="predicted"/>
<dbReference type="Pfam" id="PF08282">
    <property type="entry name" value="Hydrolase_3"/>
    <property type="match status" value="1"/>
</dbReference>
<dbReference type="NCBIfam" id="TIGR01484">
    <property type="entry name" value="HAD-SF-IIB"/>
    <property type="match status" value="1"/>
</dbReference>
<dbReference type="InterPro" id="IPR006379">
    <property type="entry name" value="HAD-SF_hydro_IIB"/>
</dbReference>
<dbReference type="InterPro" id="IPR036412">
    <property type="entry name" value="HAD-like_sf"/>
</dbReference>
<name>A0ABY5P9W8_9LACT</name>
<dbReference type="InterPro" id="IPR023214">
    <property type="entry name" value="HAD_sf"/>
</dbReference>
<protein>
    <submittedName>
        <fullName evidence="1">Cof-type HAD-IIB family hydrolase</fullName>
    </submittedName>
</protein>
<dbReference type="RefSeq" id="WP_313794889.1">
    <property type="nucleotide sequence ID" value="NZ_CP102453.1"/>
</dbReference>
<dbReference type="InterPro" id="IPR000150">
    <property type="entry name" value="Cof"/>
</dbReference>
<dbReference type="Gene3D" id="3.30.1240.10">
    <property type="match status" value="1"/>
</dbReference>
<accession>A0ABY5P9W8</accession>
<dbReference type="EMBL" id="CP102453">
    <property type="protein sequence ID" value="UUX35401.1"/>
    <property type="molecule type" value="Genomic_DNA"/>
</dbReference>
<reference evidence="1 2" key="1">
    <citation type="submission" date="2022-08" db="EMBL/GenBank/DDBJ databases">
        <title>Aerococcaceae sp. nov isolated from spoiled eye mask.</title>
        <authorList>
            <person name="Zhou G."/>
            <person name="Xie X.-B."/>
            <person name="Shi Q.-S."/>
            <person name="Wang Y.-S."/>
            <person name="Wen X."/>
            <person name="Peng H."/>
            <person name="Yang X.-J."/>
            <person name="Tao H.-B."/>
            <person name="Huang X.-M."/>
        </authorList>
    </citation>
    <scope>NUCLEOTIDE SEQUENCE [LARGE SCALE GENOMIC DNA]</scope>
    <source>
        <strain evidence="2">DM20194951</strain>
    </source>
</reference>